<evidence type="ECO:0000259" key="9">
    <source>
        <dbReference type="PROSITE" id="PS50929"/>
    </source>
</evidence>
<evidence type="ECO:0000256" key="5">
    <source>
        <dbReference type="ARBA" id="ARBA00022989"/>
    </source>
</evidence>
<keyword evidence="6 7" id="KW-0472">Membrane</keyword>
<dbReference type="SMART" id="SM00382">
    <property type="entry name" value="AAA"/>
    <property type="match status" value="1"/>
</dbReference>
<dbReference type="EMBL" id="NIBS01000010">
    <property type="protein sequence ID" value="PHM27671.1"/>
    <property type="molecule type" value="Genomic_DNA"/>
</dbReference>
<dbReference type="GO" id="GO:1904680">
    <property type="term" value="F:peptide transmembrane transporter activity"/>
    <property type="evidence" value="ECO:0007669"/>
    <property type="project" value="InterPro"/>
</dbReference>
<feature type="transmembrane region" description="Helical" evidence="7">
    <location>
        <begin position="124"/>
        <end position="141"/>
    </location>
</feature>
<dbReference type="InterPro" id="IPR036640">
    <property type="entry name" value="ABC1_TM_sf"/>
</dbReference>
<keyword evidence="4" id="KW-0067">ATP-binding</keyword>
<evidence type="ECO:0000256" key="4">
    <source>
        <dbReference type="ARBA" id="ARBA00022840"/>
    </source>
</evidence>
<accession>A0A2D0J0F2</accession>
<feature type="transmembrane region" description="Helical" evidence="7">
    <location>
        <begin position="46"/>
        <end position="72"/>
    </location>
</feature>
<dbReference type="InterPro" id="IPR027417">
    <property type="entry name" value="P-loop_NTPase"/>
</dbReference>
<evidence type="ECO:0000256" key="1">
    <source>
        <dbReference type="ARBA" id="ARBA00004651"/>
    </source>
</evidence>
<evidence type="ECO:0000313" key="10">
    <source>
        <dbReference type="EMBL" id="PHM27671.1"/>
    </source>
</evidence>
<dbReference type="Gene3D" id="3.40.50.300">
    <property type="entry name" value="P-loop containing nucleotide triphosphate hydrolases"/>
    <property type="match status" value="1"/>
</dbReference>
<dbReference type="InterPro" id="IPR003439">
    <property type="entry name" value="ABC_transporter-like_ATP-bd"/>
</dbReference>
<dbReference type="InterPro" id="IPR005898">
    <property type="entry name" value="Cyc_pep_transpt_SyrD/YojI"/>
</dbReference>
<protein>
    <submittedName>
        <fullName evidence="10">Cyclic peptide transporter</fullName>
    </submittedName>
</protein>
<dbReference type="InterPro" id="IPR003593">
    <property type="entry name" value="AAA+_ATPase"/>
</dbReference>
<name>A0A2D0J0F2_XENBU</name>
<feature type="domain" description="ABC transmembrane type-1" evidence="9">
    <location>
        <begin position="14"/>
        <end position="288"/>
    </location>
</feature>
<feature type="transmembrane region" description="Helical" evidence="7">
    <location>
        <begin position="229"/>
        <end position="255"/>
    </location>
</feature>
<keyword evidence="5 7" id="KW-1133">Transmembrane helix</keyword>
<evidence type="ECO:0000256" key="3">
    <source>
        <dbReference type="ARBA" id="ARBA00022741"/>
    </source>
</evidence>
<evidence type="ECO:0000256" key="7">
    <source>
        <dbReference type="SAM" id="Phobius"/>
    </source>
</evidence>
<dbReference type="InterPro" id="IPR011527">
    <property type="entry name" value="ABC1_TM_dom"/>
</dbReference>
<dbReference type="GO" id="GO:0005524">
    <property type="term" value="F:ATP binding"/>
    <property type="evidence" value="ECO:0007669"/>
    <property type="project" value="UniProtKB-KW"/>
</dbReference>
<dbReference type="GO" id="GO:0034040">
    <property type="term" value="F:ATPase-coupled lipid transmembrane transporter activity"/>
    <property type="evidence" value="ECO:0007669"/>
    <property type="project" value="TreeGrafter"/>
</dbReference>
<dbReference type="NCBIfam" id="TIGR01194">
    <property type="entry name" value="cyc_pep_trnsptr"/>
    <property type="match status" value="1"/>
</dbReference>
<keyword evidence="3" id="KW-0547">Nucleotide-binding</keyword>
<comment type="subcellular location">
    <subcellularLocation>
        <location evidence="1">Cell membrane</location>
        <topology evidence="1">Multi-pass membrane protein</topology>
    </subcellularLocation>
</comment>
<dbReference type="Proteomes" id="UP000225833">
    <property type="component" value="Unassembled WGS sequence"/>
</dbReference>
<dbReference type="GO" id="GO:0016887">
    <property type="term" value="F:ATP hydrolysis activity"/>
    <property type="evidence" value="ECO:0007669"/>
    <property type="project" value="InterPro"/>
</dbReference>
<dbReference type="Gene3D" id="1.20.1560.10">
    <property type="entry name" value="ABC transporter type 1, transmembrane domain"/>
    <property type="match status" value="1"/>
</dbReference>
<reference evidence="10 11" key="1">
    <citation type="journal article" date="2017" name="Nat. Microbiol.">
        <title>Natural product diversity associated with the nematode symbionts Photorhabdus and Xenorhabdus.</title>
        <authorList>
            <person name="Tobias N.J."/>
            <person name="Wolff H."/>
            <person name="Djahanschiri B."/>
            <person name="Grundmann F."/>
            <person name="Kronenwerth M."/>
            <person name="Shi Y.M."/>
            <person name="Simonyi S."/>
            <person name="Grun P."/>
            <person name="Shapiro-Ilan D."/>
            <person name="Pidot S.J."/>
            <person name="Stinear T.P."/>
            <person name="Ebersberger I."/>
            <person name="Bode H.B."/>
        </authorList>
    </citation>
    <scope>NUCLEOTIDE SEQUENCE [LARGE SCALE GENOMIC DNA]</scope>
    <source>
        <strain evidence="10 11">DSM 16342</strain>
    </source>
</reference>
<dbReference type="SUPFAM" id="SSF90123">
    <property type="entry name" value="ABC transporter transmembrane region"/>
    <property type="match status" value="1"/>
</dbReference>
<dbReference type="SUPFAM" id="SSF52540">
    <property type="entry name" value="P-loop containing nucleoside triphosphate hydrolases"/>
    <property type="match status" value="1"/>
</dbReference>
<dbReference type="GO" id="GO:0015833">
    <property type="term" value="P:peptide transport"/>
    <property type="evidence" value="ECO:0007669"/>
    <property type="project" value="InterPro"/>
</dbReference>
<dbReference type="PROSITE" id="PS50893">
    <property type="entry name" value="ABC_TRANSPORTER_2"/>
    <property type="match status" value="1"/>
</dbReference>
<keyword evidence="2 7" id="KW-0812">Transmembrane</keyword>
<comment type="caution">
    <text evidence="10">The sequence shown here is derived from an EMBL/GenBank/DDBJ whole genome shotgun (WGS) entry which is preliminary data.</text>
</comment>
<feature type="transmembrane region" description="Helical" evidence="7">
    <location>
        <begin position="261"/>
        <end position="286"/>
    </location>
</feature>
<dbReference type="Pfam" id="PF00005">
    <property type="entry name" value="ABC_tran"/>
    <property type="match status" value="1"/>
</dbReference>
<dbReference type="GO" id="GO:0140359">
    <property type="term" value="F:ABC-type transporter activity"/>
    <property type="evidence" value="ECO:0007669"/>
    <property type="project" value="InterPro"/>
</dbReference>
<feature type="transmembrane region" description="Helical" evidence="7">
    <location>
        <begin position="147"/>
        <end position="164"/>
    </location>
</feature>
<evidence type="ECO:0000256" key="6">
    <source>
        <dbReference type="ARBA" id="ARBA00023136"/>
    </source>
</evidence>
<dbReference type="PROSITE" id="PS50929">
    <property type="entry name" value="ABC_TM1F"/>
    <property type="match status" value="1"/>
</dbReference>
<feature type="domain" description="ABC transporter" evidence="8">
    <location>
        <begin position="327"/>
        <end position="536"/>
    </location>
</feature>
<sequence length="536" mass="60403">MNLIRYLCAYSLKLLCFSMVSALVAGSAAASLVGLVSKAIESPGYSISYVFFILCLVYFFSKAAAEIALLHLTQSAILSLRISLSNKLLRTPFKKQQELGHHGLFAVLTKDVDVFSDSCRSAPIVLGNTILIVACLSYLAWVSWVLFLVLTVCLGTLMYGFHILEKKPSQMLDKVREQVDGIYLNFQNFISGSKELQLNTHRSKLFVNQVIMHGAENLRKIFIKGHTRWAWLINSADTMFYVIIGFMVFVVPIWWPSEPGVLVTVVLVMLFLVGPIGEVMGAIPELRMAEVSLKRMRQLDKYLQESQIVYSDKPNPFLEVNENKVLLELQDVIHHYSSDKDDSQFTLGPLNLKIHHEEIVFIIGGNGSGKTTLAMLLVGLFQCDSGSVVLNGVSMNSSNNEYYRQFFSAVFSDFHLFEELLTVDSHITDKATHYIQKLGMDHKVKVVDGKFSTINISTGQRKRLALVSAYLEDRPVYIFDEWAADQDPVFKKVFYTELLPELKARGKTVIVITHDDSYFGVADRVVKIEDGYIKDI</sequence>
<dbReference type="OrthoDB" id="9760776at2"/>
<gene>
    <name evidence="10" type="ORF">Xbud_02251</name>
</gene>
<dbReference type="PANTHER" id="PTHR24221">
    <property type="entry name" value="ATP-BINDING CASSETTE SUB-FAMILY B"/>
    <property type="match status" value="1"/>
</dbReference>
<evidence type="ECO:0000259" key="8">
    <source>
        <dbReference type="PROSITE" id="PS50893"/>
    </source>
</evidence>
<dbReference type="PANTHER" id="PTHR24221:SF654">
    <property type="entry name" value="ATP-BINDING CASSETTE SUB-FAMILY B MEMBER 6"/>
    <property type="match status" value="1"/>
</dbReference>
<dbReference type="CDD" id="cd03228">
    <property type="entry name" value="ABCC_MRP_Like"/>
    <property type="match status" value="1"/>
</dbReference>
<organism evidence="10 11">
    <name type="scientific">Xenorhabdus budapestensis</name>
    <dbReference type="NCBI Taxonomy" id="290110"/>
    <lineage>
        <taxon>Bacteria</taxon>
        <taxon>Pseudomonadati</taxon>
        <taxon>Pseudomonadota</taxon>
        <taxon>Gammaproteobacteria</taxon>
        <taxon>Enterobacterales</taxon>
        <taxon>Morganellaceae</taxon>
        <taxon>Xenorhabdus</taxon>
    </lineage>
</organism>
<proteinExistence type="predicted"/>
<dbReference type="RefSeq" id="WP_099136122.1">
    <property type="nucleotide sequence ID" value="NZ_CAWNNJ010000002.1"/>
</dbReference>
<dbReference type="GO" id="GO:0005886">
    <property type="term" value="C:plasma membrane"/>
    <property type="evidence" value="ECO:0007669"/>
    <property type="project" value="UniProtKB-SubCell"/>
</dbReference>
<evidence type="ECO:0000313" key="11">
    <source>
        <dbReference type="Proteomes" id="UP000225833"/>
    </source>
</evidence>
<dbReference type="AlphaFoldDB" id="A0A2D0J0F2"/>
<evidence type="ECO:0000256" key="2">
    <source>
        <dbReference type="ARBA" id="ARBA00022692"/>
    </source>
</evidence>
<dbReference type="InterPro" id="IPR039421">
    <property type="entry name" value="Type_1_exporter"/>
</dbReference>